<name>F6D6L9_METPW</name>
<dbReference type="SUPFAM" id="SSF52540">
    <property type="entry name" value="P-loop containing nucleoside triphosphate hydrolases"/>
    <property type="match status" value="1"/>
</dbReference>
<dbReference type="Gene3D" id="3.40.50.300">
    <property type="entry name" value="P-loop containing nucleotide triphosphate hydrolases"/>
    <property type="match status" value="2"/>
</dbReference>
<proteinExistence type="predicted"/>
<dbReference type="GO" id="GO:0003677">
    <property type="term" value="F:DNA binding"/>
    <property type="evidence" value="ECO:0007669"/>
    <property type="project" value="InterPro"/>
</dbReference>
<dbReference type="Gene3D" id="3.90.1570.30">
    <property type="match status" value="1"/>
</dbReference>
<dbReference type="OrthoDB" id="11644at2157"/>
<dbReference type="Proteomes" id="UP000009231">
    <property type="component" value="Chromosome"/>
</dbReference>
<dbReference type="InterPro" id="IPR014001">
    <property type="entry name" value="Helicase_ATP-bd"/>
</dbReference>
<dbReference type="eggNOG" id="arCOG00880">
    <property type="taxonomic scope" value="Archaea"/>
</dbReference>
<dbReference type="CDD" id="cd18799">
    <property type="entry name" value="SF2_C_EcoAI-like"/>
    <property type="match status" value="1"/>
</dbReference>
<keyword evidence="2" id="KW-0378">Hydrolase</keyword>
<dbReference type="GO" id="GO:0120545">
    <property type="term" value="F:nucleic acid conformation isomerase activity"/>
    <property type="evidence" value="ECO:0007669"/>
    <property type="project" value="UniProtKB-ARBA"/>
</dbReference>
<dbReference type="InterPro" id="IPR050742">
    <property type="entry name" value="Helicase_Restrict-Modif_Enz"/>
</dbReference>
<dbReference type="EC" id="3.1.21.3" evidence="2"/>
<dbReference type="STRING" id="868131.MSWAN_0698"/>
<dbReference type="PANTHER" id="PTHR47396:SF1">
    <property type="entry name" value="ATP-DEPENDENT HELICASE IRC3-RELATED"/>
    <property type="match status" value="1"/>
</dbReference>
<reference evidence="2 3" key="1">
    <citation type="journal article" date="2014" name="Int. J. Syst. Evol. Microbiol.">
        <title>Methanobacterium paludis sp. nov. and a novel strain of Methanobacterium lacus isolated from northern peatlands.</title>
        <authorList>
            <person name="Cadillo-Quiroz H."/>
            <person name="Brauer S.L."/>
            <person name="Goodson N."/>
            <person name="Yavitt J.B."/>
            <person name="Zinder S.H."/>
        </authorList>
    </citation>
    <scope>NUCLEOTIDE SEQUENCE [LARGE SCALE GENOMIC DNA]</scope>
    <source>
        <strain evidence="3">DSM 25820 / JCM 18151 / SWAN1</strain>
    </source>
</reference>
<dbReference type="REBASE" id="36346">
    <property type="entry name" value="MspSWAN1ORF702P"/>
</dbReference>
<sequence length="915" mass="106285">MDTYTENFQLKNEQKTRKDLIDPALEKVGWLSKYIKEEVNSVKSDFKNKDFILFKGEPEHGVDRFIDYLLLDEDNSVLAIIEAKRFSKNPEKGRIQARTYSKDIEGQIGIKVPFFLTNGAKWFFIDEEGIERKVSGPFSQEDLKRRREIHKKSRDPAVVKVNHRIVDRPRSIKIVRELSEHFSKGHRTALVHMATGTGKTRVAMAIIDLLRNANVVRNVLFIADRIALVEQTKTSGFEQFFTEPIADLREGFKNTARLYVSTVQTLMGGKHEKMYEKFSPAFFDLIVFDEAHRSIYDKNNHIQQYFDAIMIGLTATPRERESQSTFELFGCREGKPTVEYSYEDAIRDGVLVPYRAEALQTKVLELGIYGGELNKRLKTQLRRQEEDPDTFEVTGSDFDRIFMDDKTNELIIREFMDRCYKSNEGKPAKTIFFCASQRHARQVKKVFGELFPKLSADVQAITSDMYRAEDEVKRFKISSEPRIAISVGMLDTGVDIPEVCNLVFVKPVFSNVRFWQMLGRGTRNFKSCKHPEWLPNGDKKDFLIFDFTIGGYSNLRIHLESEGVPEKEPQKSVMVKIFENRANLLDKSLTESQKNIISNKIMGSINSLDEGSFIVREKLPIIEQVKSNSSYLENYVNELKDEISSLMILEPGSNSTVSSFILKTENLFGFILARNHEEIGKLRSYVSYMLRNILTKDNLNDIKMKRDEILRAMQNQFWEDLAFEDVEFLVRELAPLMKYFEPERKEIIQSDAPDFIMSREQFVKEVEEDPKIKEFLEGNNIIWKIKEGQGITSPELLELERELNIRKPGLTIDNVQKHQNKDFIIFLREIIGLSRTEDPKALIEKRFSQFIIEKSQYSSRQIDFLLLLRRMFADRKHIELGDLAEPPLSDEHPLDIFEIGELERIVDCCNRIKMC</sequence>
<dbReference type="Pfam" id="PF04851">
    <property type="entry name" value="ResIII"/>
    <property type="match status" value="1"/>
</dbReference>
<dbReference type="AlphaFoldDB" id="F6D6L9"/>
<evidence type="ECO:0000313" key="3">
    <source>
        <dbReference type="Proteomes" id="UP000009231"/>
    </source>
</evidence>
<dbReference type="SMART" id="SM00487">
    <property type="entry name" value="DEXDc"/>
    <property type="match status" value="1"/>
</dbReference>
<evidence type="ECO:0000259" key="1">
    <source>
        <dbReference type="PROSITE" id="PS51192"/>
    </source>
</evidence>
<dbReference type="PANTHER" id="PTHR47396">
    <property type="entry name" value="TYPE I RESTRICTION ENZYME ECOKI R PROTEIN"/>
    <property type="match status" value="1"/>
</dbReference>
<organism evidence="2 3">
    <name type="scientific">Methanobacterium paludis (strain DSM 25820 / JCM 18151 / SWAN1)</name>
    <dbReference type="NCBI Taxonomy" id="868131"/>
    <lineage>
        <taxon>Archaea</taxon>
        <taxon>Methanobacteriati</taxon>
        <taxon>Methanobacteriota</taxon>
        <taxon>Methanomada group</taxon>
        <taxon>Methanobacteria</taxon>
        <taxon>Methanobacteriales</taxon>
        <taxon>Methanobacteriaceae</taxon>
        <taxon>Methanobacterium</taxon>
    </lineage>
</organism>
<dbReference type="InterPro" id="IPR027417">
    <property type="entry name" value="P-loop_NTPase"/>
</dbReference>
<accession>F6D6L9</accession>
<dbReference type="GO" id="GO:0009035">
    <property type="term" value="F:type I site-specific deoxyribonuclease activity"/>
    <property type="evidence" value="ECO:0007669"/>
    <property type="project" value="UniProtKB-EC"/>
</dbReference>
<dbReference type="PROSITE" id="PS51192">
    <property type="entry name" value="HELICASE_ATP_BIND_1"/>
    <property type="match status" value="1"/>
</dbReference>
<dbReference type="InterPro" id="IPR006935">
    <property type="entry name" value="Helicase/UvrB_N"/>
</dbReference>
<feature type="domain" description="Helicase ATP-binding" evidence="1">
    <location>
        <begin position="180"/>
        <end position="335"/>
    </location>
</feature>
<dbReference type="GO" id="GO:0005524">
    <property type="term" value="F:ATP binding"/>
    <property type="evidence" value="ECO:0007669"/>
    <property type="project" value="InterPro"/>
</dbReference>
<dbReference type="EMBL" id="CP002772">
    <property type="protein sequence ID" value="AEG17732.1"/>
    <property type="molecule type" value="Genomic_DNA"/>
</dbReference>
<dbReference type="Pfam" id="PF08463">
    <property type="entry name" value="EcoEI_R_C"/>
    <property type="match status" value="1"/>
</dbReference>
<dbReference type="InterPro" id="IPR013670">
    <property type="entry name" value="EcoEI_R_C_dom"/>
</dbReference>
<dbReference type="GO" id="GO:0005829">
    <property type="term" value="C:cytosol"/>
    <property type="evidence" value="ECO:0007669"/>
    <property type="project" value="TreeGrafter"/>
</dbReference>
<dbReference type="KEGG" id="mew:MSWAN_0698"/>
<dbReference type="Pfam" id="PF00271">
    <property type="entry name" value="Helicase_C"/>
    <property type="match status" value="1"/>
</dbReference>
<keyword evidence="3" id="KW-1185">Reference proteome</keyword>
<evidence type="ECO:0000313" key="2">
    <source>
        <dbReference type="EMBL" id="AEG17732.1"/>
    </source>
</evidence>
<dbReference type="GO" id="GO:0006304">
    <property type="term" value="P:DNA modification"/>
    <property type="evidence" value="ECO:0007669"/>
    <property type="project" value="InterPro"/>
</dbReference>
<dbReference type="InterPro" id="IPR001650">
    <property type="entry name" value="Helicase_C-like"/>
</dbReference>
<gene>
    <name evidence="2" type="ordered locus">MSWAN_0698</name>
</gene>
<dbReference type="HOGENOM" id="CLU_009326_0_0_2"/>
<protein>
    <submittedName>
        <fullName evidence="2">Type I site-specific deoxyribonuclease</fullName>
        <ecNumber evidence="2">3.1.21.3</ecNumber>
    </submittedName>
</protein>